<protein>
    <submittedName>
        <fullName evidence="1">Uncharacterized protein</fullName>
    </submittedName>
</protein>
<accession>A0ACB7CBY6</accession>
<keyword evidence="2" id="KW-1185">Reference proteome</keyword>
<reference evidence="1 2" key="1">
    <citation type="journal article" date="2021" name="Commun. Biol.">
        <title>Genomic insights into the host specific adaptation of the Pneumocystis genus.</title>
        <authorList>
            <person name="Cisse O.H."/>
            <person name="Ma L."/>
            <person name="Dekker J.P."/>
            <person name="Khil P.P."/>
            <person name="Youn J.-H."/>
            <person name="Brenchley J.M."/>
            <person name="Blair R."/>
            <person name="Pahar B."/>
            <person name="Chabe M."/>
            <person name="Van Rompay K.K.A."/>
            <person name="Keesler R."/>
            <person name="Sukura A."/>
            <person name="Hirsch V."/>
            <person name="Kutty G."/>
            <person name="Liu Y."/>
            <person name="Peng L."/>
            <person name="Chen J."/>
            <person name="Song J."/>
            <person name="Weissenbacher-Lang C."/>
            <person name="Xu J."/>
            <person name="Upham N.S."/>
            <person name="Stajich J.E."/>
            <person name="Cuomo C.A."/>
            <person name="Cushion M.T."/>
            <person name="Kovacs J.A."/>
        </authorList>
    </citation>
    <scope>NUCLEOTIDE SEQUENCE [LARGE SCALE GENOMIC DNA]</scope>
    <source>
        <strain evidence="1 2">RABM</strain>
    </source>
</reference>
<name>A0ACB7CBY6_9ASCO</name>
<proteinExistence type="predicted"/>
<feature type="non-terminal residue" evidence="1">
    <location>
        <position position="1"/>
    </location>
</feature>
<evidence type="ECO:0000313" key="2">
    <source>
        <dbReference type="Proteomes" id="UP000768646"/>
    </source>
</evidence>
<gene>
    <name evidence="1" type="ORF">PORY_001580</name>
</gene>
<dbReference type="Proteomes" id="UP000768646">
    <property type="component" value="Unassembled WGS sequence"/>
</dbReference>
<evidence type="ECO:0000313" key="1">
    <source>
        <dbReference type="EMBL" id="KAG4304905.1"/>
    </source>
</evidence>
<sequence length="515" mass="58921">IYVSFFTKNITRFKKTSKIMNNSFFTKSLNIKRKSTYKKKAINKKKSFEEDYISSSENESDKNSTNIYPKSSVDNSIDKYPASDQESITEKRLKLAKQYIQKIETEIDNYNFDAKDIDKDLISERLSEDVLEHKKKIYIFIAEDLEISKQIISSFVQGHKLSVTSVASYGDYVYSVSKDGLLQKWDISNLNNPRKLISADSGKKKDDTFEGHISEITDVKVSSDGNWVVTSGKDKRIIVRNSSTLTIKCIFKHHRDSVLALTFRRGTNQMYSCSSDRTIKFWSLDEMAYVQTLFGHQEIIPDISSLSLERCVSVGSRDRTVRLWKIAEESQMIFRGGNNKSNEVQEGSIDCITMVDENHFLTGSDNGNICLWSIYKRKPIFTIYCAHGYDSIKSSSQYSAEIHTSFFPSPQPRWITSLTCLPYSNIFLSGSWDGYIKLWKLSSDLKSFSLITENALPIEGVINRLCVIEKGKRAKNGIIIIAAVGKENRLGRWFKSEKGKNGIAFFEIRSKQKKK</sequence>
<comment type="caution">
    <text evidence="1">The sequence shown here is derived from an EMBL/GenBank/DDBJ whole genome shotgun (WGS) entry which is preliminary data.</text>
</comment>
<organism evidence="1 2">
    <name type="scientific">Pneumocystis oryctolagi</name>
    <dbReference type="NCBI Taxonomy" id="42067"/>
    <lineage>
        <taxon>Eukaryota</taxon>
        <taxon>Fungi</taxon>
        <taxon>Dikarya</taxon>
        <taxon>Ascomycota</taxon>
        <taxon>Taphrinomycotina</taxon>
        <taxon>Pneumocystomycetes</taxon>
        <taxon>Pneumocystaceae</taxon>
        <taxon>Pneumocystis</taxon>
    </lineage>
</organism>
<dbReference type="EMBL" id="JABTEG010000005">
    <property type="protein sequence ID" value="KAG4304905.1"/>
    <property type="molecule type" value="Genomic_DNA"/>
</dbReference>